<geneLocation type="plasmid" evidence="1 2">
    <name>pAmyja1</name>
</geneLocation>
<dbReference type="KEGG" id="aja:AJAP_42845"/>
<keyword evidence="1" id="KW-0614">Plasmid</keyword>
<evidence type="ECO:0000313" key="1">
    <source>
        <dbReference type="EMBL" id="AIG81336.1"/>
    </source>
</evidence>
<sequence>MSVTIKPVTMRQTGLIRHRLQHAGLPVRKIQTQTSEATVVTTIAAPRNANAARYEDVLLDMPRLDKRVDGTRRVTVEYTRHFLLLTVSSRIAGATVPALKVIHGDAQPRIPLDLVQPGDFIQLPGVWVGQHGESRIRGWSPIGLVQNLSVVRGRWRVSWMHGEPELVDHAALPYGARLISRTRYSVG</sequence>
<keyword evidence="2" id="KW-1185">Reference proteome</keyword>
<protein>
    <submittedName>
        <fullName evidence="1">Uncharacterized protein</fullName>
    </submittedName>
</protein>
<evidence type="ECO:0000313" key="2">
    <source>
        <dbReference type="Proteomes" id="UP000028492"/>
    </source>
</evidence>
<dbReference type="EMBL" id="CP008954">
    <property type="protein sequence ID" value="AIG81336.1"/>
    <property type="molecule type" value="Genomic_DNA"/>
</dbReference>
<proteinExistence type="predicted"/>
<dbReference type="AlphaFoldDB" id="A0A075VAH2"/>
<gene>
    <name evidence="1" type="ORF">AJAP_42845</name>
</gene>
<dbReference type="RefSeq" id="WP_148311781.1">
    <property type="nucleotide sequence ID" value="NZ_CP008954.1"/>
</dbReference>
<organism evidence="1 2">
    <name type="scientific">Amycolatopsis japonica</name>
    <dbReference type="NCBI Taxonomy" id="208439"/>
    <lineage>
        <taxon>Bacteria</taxon>
        <taxon>Bacillati</taxon>
        <taxon>Actinomycetota</taxon>
        <taxon>Actinomycetes</taxon>
        <taxon>Pseudonocardiales</taxon>
        <taxon>Pseudonocardiaceae</taxon>
        <taxon>Amycolatopsis</taxon>
        <taxon>Amycolatopsis japonica group</taxon>
    </lineage>
</organism>
<accession>A0A075VAH2</accession>
<reference evidence="1 2" key="1">
    <citation type="journal article" date="2014" name="J. Biotechnol.">
        <title>Complete genome sequence of the actinobacterium Amycolatopsis japonica MG417-CF17(T) (=DSM 44213T) producing (S,S)-N,N'-ethylenediaminedisuccinic acid.</title>
        <authorList>
            <person name="Stegmann E."/>
            <person name="Albersmeier A."/>
            <person name="Spohn M."/>
            <person name="Gert H."/>
            <person name="Weber T."/>
            <person name="Wohlleben W."/>
            <person name="Kalinowski J."/>
            <person name="Ruckert C."/>
        </authorList>
    </citation>
    <scope>NUCLEOTIDE SEQUENCE [LARGE SCALE GENOMIC DNA]</scope>
    <source>
        <strain evidence="2">MG417-CF17 (DSM 44213)</strain>
        <plasmid evidence="1">pAmyja1</plasmid>
    </source>
</reference>
<dbReference type="Proteomes" id="UP000028492">
    <property type="component" value="Plasmid pAmyja1"/>
</dbReference>
<name>A0A075VAH2_9PSEU</name>
<dbReference type="HOGENOM" id="CLU_1444864_0_0_11"/>